<protein>
    <submittedName>
        <fullName evidence="2">Uncharacterized protein</fullName>
    </submittedName>
</protein>
<reference evidence="2 3" key="1">
    <citation type="submission" date="2024-07" db="EMBL/GenBank/DDBJ databases">
        <title>Section-level genome sequencing and comparative genomics of Aspergillus sections Usti and Cavernicolus.</title>
        <authorList>
            <consortium name="Lawrence Berkeley National Laboratory"/>
            <person name="Nybo J.L."/>
            <person name="Vesth T.C."/>
            <person name="Theobald S."/>
            <person name="Frisvad J.C."/>
            <person name="Larsen T.O."/>
            <person name="Kjaerboelling I."/>
            <person name="Rothschild-Mancinelli K."/>
            <person name="Lyhne E.K."/>
            <person name="Kogle M.E."/>
            <person name="Barry K."/>
            <person name="Clum A."/>
            <person name="Na H."/>
            <person name="Ledsgaard L."/>
            <person name="Lin J."/>
            <person name="Lipzen A."/>
            <person name="Kuo A."/>
            <person name="Riley R."/>
            <person name="Mondo S."/>
            <person name="Labutti K."/>
            <person name="Haridas S."/>
            <person name="Pangalinan J."/>
            <person name="Salamov A.A."/>
            <person name="Simmons B.A."/>
            <person name="Magnuson J.K."/>
            <person name="Chen J."/>
            <person name="Drula E."/>
            <person name="Henrissat B."/>
            <person name="Wiebenga A."/>
            <person name="Lubbers R.J."/>
            <person name="Gomes A.C."/>
            <person name="Makela M.R."/>
            <person name="Stajich J."/>
            <person name="Grigoriev I.V."/>
            <person name="Mortensen U.H."/>
            <person name="De Vries R.P."/>
            <person name="Baker S.E."/>
            <person name="Andersen M.R."/>
        </authorList>
    </citation>
    <scope>NUCLEOTIDE SEQUENCE [LARGE SCALE GENOMIC DNA]</scope>
    <source>
        <strain evidence="2 3">CBS 123904</strain>
    </source>
</reference>
<evidence type="ECO:0000256" key="1">
    <source>
        <dbReference type="SAM" id="MobiDB-lite"/>
    </source>
</evidence>
<evidence type="ECO:0000313" key="2">
    <source>
        <dbReference type="EMBL" id="KAL2830112.1"/>
    </source>
</evidence>
<name>A0ABR4ITC7_9EURO</name>
<organism evidence="2 3">
    <name type="scientific">Aspergillus pseudoustus</name>
    <dbReference type="NCBI Taxonomy" id="1810923"/>
    <lineage>
        <taxon>Eukaryota</taxon>
        <taxon>Fungi</taxon>
        <taxon>Dikarya</taxon>
        <taxon>Ascomycota</taxon>
        <taxon>Pezizomycotina</taxon>
        <taxon>Eurotiomycetes</taxon>
        <taxon>Eurotiomycetidae</taxon>
        <taxon>Eurotiales</taxon>
        <taxon>Aspergillaceae</taxon>
        <taxon>Aspergillus</taxon>
        <taxon>Aspergillus subgen. Nidulantes</taxon>
    </lineage>
</organism>
<evidence type="ECO:0000313" key="3">
    <source>
        <dbReference type="Proteomes" id="UP001610446"/>
    </source>
</evidence>
<dbReference type="Proteomes" id="UP001610446">
    <property type="component" value="Unassembled WGS sequence"/>
</dbReference>
<dbReference type="EMBL" id="JBFXLU010000314">
    <property type="protein sequence ID" value="KAL2830112.1"/>
    <property type="molecule type" value="Genomic_DNA"/>
</dbReference>
<comment type="caution">
    <text evidence="2">The sequence shown here is derived from an EMBL/GenBank/DDBJ whole genome shotgun (WGS) entry which is preliminary data.</text>
</comment>
<keyword evidence="3" id="KW-1185">Reference proteome</keyword>
<gene>
    <name evidence="2" type="ORF">BJY01DRAFT_254764</name>
</gene>
<proteinExistence type="predicted"/>
<accession>A0ABR4ITC7</accession>
<sequence length="114" mass="13103">MSNTPLEATGCQDETKIANSKPSHEELQRLRAIFRQERQELSRLLAVCRQENQETSQLYDKNHKVLDDLIEGVDHLQRTLVRTGQEISSSKKQVSPPRSPIVEYRECSARNAEI</sequence>
<feature type="region of interest" description="Disordered" evidence="1">
    <location>
        <begin position="1"/>
        <end position="25"/>
    </location>
</feature>